<evidence type="ECO:0008006" key="3">
    <source>
        <dbReference type="Google" id="ProtNLM"/>
    </source>
</evidence>
<sequence length="76" mass="8420">MEKITIEVEWNLPRMEKKKEVFEVIKGTTVAKFLESQPLTIDLNEVMVVYNGKAAVLTDGISETGKIILLPVLCGG</sequence>
<dbReference type="SUPFAM" id="SSF54285">
    <property type="entry name" value="MoaD/ThiS"/>
    <property type="match status" value="1"/>
</dbReference>
<accession>A0A7G6DZD6</accession>
<dbReference type="KEGG" id="tfr:BR63_01950"/>
<evidence type="ECO:0000313" key="2">
    <source>
        <dbReference type="Proteomes" id="UP000515847"/>
    </source>
</evidence>
<gene>
    <name evidence="1" type="ORF">BR63_01950</name>
</gene>
<dbReference type="RefSeq" id="WP_034425404.1">
    <property type="nucleotide sequence ID" value="NZ_CP045798.1"/>
</dbReference>
<organism evidence="1 2">
    <name type="scientific">Thermanaerosceptrum fracticalcis</name>
    <dbReference type="NCBI Taxonomy" id="1712410"/>
    <lineage>
        <taxon>Bacteria</taxon>
        <taxon>Bacillati</taxon>
        <taxon>Bacillota</taxon>
        <taxon>Clostridia</taxon>
        <taxon>Eubacteriales</taxon>
        <taxon>Peptococcaceae</taxon>
        <taxon>Thermanaerosceptrum</taxon>
    </lineage>
</organism>
<dbReference type="AlphaFoldDB" id="A0A7G6DZD6"/>
<protein>
    <recommendedName>
        <fullName evidence="3">MoaD/ThiS family protein</fullName>
    </recommendedName>
</protein>
<proteinExistence type="predicted"/>
<dbReference type="OrthoDB" id="9860443at2"/>
<keyword evidence="2" id="KW-1185">Reference proteome</keyword>
<name>A0A7G6DZD6_THEFR</name>
<evidence type="ECO:0000313" key="1">
    <source>
        <dbReference type="EMBL" id="QNB45190.1"/>
    </source>
</evidence>
<dbReference type="InterPro" id="IPR016155">
    <property type="entry name" value="Mopterin_synth/thiamin_S_b"/>
</dbReference>
<reference evidence="1 2" key="1">
    <citation type="journal article" date="2019" name="Front. Microbiol.">
        <title>Thermoanaerosceptrum fracticalcis gen. nov. sp. nov., a Novel Fumarate-Fermenting Microorganism From a Deep Fractured Carbonate Aquifer of the US Great Basin.</title>
        <authorList>
            <person name="Hamilton-Brehm S.D."/>
            <person name="Stewart L.E."/>
            <person name="Zavarin M."/>
            <person name="Caldwell M."/>
            <person name="Lawson P.A."/>
            <person name="Onstott T.C."/>
            <person name="Grzymski J."/>
            <person name="Neveux I."/>
            <person name="Lollar B.S."/>
            <person name="Russell C.E."/>
            <person name="Moser D.P."/>
        </authorList>
    </citation>
    <scope>NUCLEOTIDE SEQUENCE [LARGE SCALE GENOMIC DNA]</scope>
    <source>
        <strain evidence="1 2">DRI-13</strain>
    </source>
</reference>
<dbReference type="EMBL" id="CP045798">
    <property type="protein sequence ID" value="QNB45190.1"/>
    <property type="molecule type" value="Genomic_DNA"/>
</dbReference>
<dbReference type="Proteomes" id="UP000515847">
    <property type="component" value="Chromosome"/>
</dbReference>